<dbReference type="AlphaFoldDB" id="A0A8J3ZUY7"/>
<evidence type="ECO:0000313" key="2">
    <source>
        <dbReference type="Proteomes" id="UP000635606"/>
    </source>
</evidence>
<comment type="caution">
    <text evidence="1">The sequence shown here is derived from an EMBL/GenBank/DDBJ whole genome shotgun (WGS) entry which is preliminary data.</text>
</comment>
<sequence length="151" mass="17150">MPSQEHELVTEMFRVRPELAVDVLEAMNWQIPKYEDAVVVAGDLTDVIPTEYRADRVVKYAGADGKVVFAVIVEAQLGTDKRKRFSWPAYVGTLYSRLECPVLLLVVCLEEKVADWCCEPVVITDSDFFRMAPVVVGPRTVRVTARCWRRS</sequence>
<name>A0A8J3ZUY7_9ACTN</name>
<dbReference type="EMBL" id="BOPH01000043">
    <property type="protein sequence ID" value="GIJ68588.1"/>
    <property type="molecule type" value="Genomic_DNA"/>
</dbReference>
<gene>
    <name evidence="1" type="ORF">Voc01_035050</name>
</gene>
<accession>A0A8J3ZUY7</accession>
<proteinExistence type="predicted"/>
<protein>
    <submittedName>
        <fullName evidence="1">Uncharacterized protein</fullName>
    </submittedName>
</protein>
<reference evidence="1" key="1">
    <citation type="submission" date="2021-01" db="EMBL/GenBank/DDBJ databases">
        <title>Whole genome shotgun sequence of Virgisporangium ochraceum NBRC 16418.</title>
        <authorList>
            <person name="Komaki H."/>
            <person name="Tamura T."/>
        </authorList>
    </citation>
    <scope>NUCLEOTIDE SEQUENCE</scope>
    <source>
        <strain evidence="1">NBRC 16418</strain>
    </source>
</reference>
<organism evidence="1 2">
    <name type="scientific">Virgisporangium ochraceum</name>
    <dbReference type="NCBI Taxonomy" id="65505"/>
    <lineage>
        <taxon>Bacteria</taxon>
        <taxon>Bacillati</taxon>
        <taxon>Actinomycetota</taxon>
        <taxon>Actinomycetes</taxon>
        <taxon>Micromonosporales</taxon>
        <taxon>Micromonosporaceae</taxon>
        <taxon>Virgisporangium</taxon>
    </lineage>
</organism>
<dbReference type="Proteomes" id="UP000635606">
    <property type="component" value="Unassembled WGS sequence"/>
</dbReference>
<evidence type="ECO:0000313" key="1">
    <source>
        <dbReference type="EMBL" id="GIJ68588.1"/>
    </source>
</evidence>
<keyword evidence="2" id="KW-1185">Reference proteome</keyword>
<dbReference type="RefSeq" id="WP_203928526.1">
    <property type="nucleotide sequence ID" value="NZ_BOPH01000043.1"/>
</dbReference>